<dbReference type="PANTHER" id="PTHR33991:SF1">
    <property type="entry name" value="DNA REPAIR PROTEIN RECO"/>
    <property type="match status" value="1"/>
</dbReference>
<comment type="caution">
    <text evidence="5">The sequence shown here is derived from an EMBL/GenBank/DDBJ whole genome shotgun (WGS) entry which is preliminary data.</text>
</comment>
<organism evidence="5 6">
    <name type="scientific">Candidatus Azambacteria bacterium RIFCSPLOWO2_02_FULL_44_14</name>
    <dbReference type="NCBI Taxonomy" id="1797306"/>
    <lineage>
        <taxon>Bacteria</taxon>
        <taxon>Candidatus Azamiibacteriota</taxon>
    </lineage>
</organism>
<dbReference type="GO" id="GO:0006302">
    <property type="term" value="P:double-strand break repair"/>
    <property type="evidence" value="ECO:0007669"/>
    <property type="project" value="TreeGrafter"/>
</dbReference>
<keyword evidence="3" id="KW-0234">DNA repair</keyword>
<evidence type="ECO:0000313" key="6">
    <source>
        <dbReference type="Proteomes" id="UP000177197"/>
    </source>
</evidence>
<reference evidence="5 6" key="1">
    <citation type="journal article" date="2016" name="Nat. Commun.">
        <title>Thousands of microbial genomes shed light on interconnected biogeochemical processes in an aquifer system.</title>
        <authorList>
            <person name="Anantharaman K."/>
            <person name="Brown C.T."/>
            <person name="Hug L.A."/>
            <person name="Sharon I."/>
            <person name="Castelle C.J."/>
            <person name="Probst A.J."/>
            <person name="Thomas B.C."/>
            <person name="Singh A."/>
            <person name="Wilkins M.J."/>
            <person name="Karaoz U."/>
            <person name="Brodie E.L."/>
            <person name="Williams K.H."/>
            <person name="Hubbard S.S."/>
            <person name="Banfield J.F."/>
        </authorList>
    </citation>
    <scope>NUCLEOTIDE SEQUENCE [LARGE SCALE GENOMIC DNA]</scope>
</reference>
<sequence>MTSIGNPKITPHQFCQLNTKTLIPGYSTIMATYQTEAIILKRENVGEADRSYIIYSKDFGKLRVSAQGVRKITAKLTGHLEPFNLAWLELVTKRNGRVTITTALSSGRLFGNGLPAQIALAAKIADFIDKMVPQPQKDAEIWDFICRIFVSVNDVSVGESVAFFEKFRGEFLEFLGYGDNFEAAWHYLGDFF</sequence>
<evidence type="ECO:0000256" key="1">
    <source>
        <dbReference type="ARBA" id="ARBA00022763"/>
    </source>
</evidence>
<evidence type="ECO:0000256" key="3">
    <source>
        <dbReference type="ARBA" id="ARBA00023204"/>
    </source>
</evidence>
<accession>A0A1F5CAA5</accession>
<dbReference type="Proteomes" id="UP000177197">
    <property type="component" value="Unassembled WGS sequence"/>
</dbReference>
<dbReference type="InterPro" id="IPR003717">
    <property type="entry name" value="RecO"/>
</dbReference>
<evidence type="ECO:0000313" key="5">
    <source>
        <dbReference type="EMBL" id="OGD39788.1"/>
    </source>
</evidence>
<keyword evidence="2" id="KW-0233">DNA recombination</keyword>
<dbReference type="InterPro" id="IPR022572">
    <property type="entry name" value="DNA_rep/recomb_RecO_N"/>
</dbReference>
<dbReference type="SUPFAM" id="SSF50249">
    <property type="entry name" value="Nucleic acid-binding proteins"/>
    <property type="match status" value="1"/>
</dbReference>
<gene>
    <name evidence="5" type="ORF">A3I30_02185</name>
</gene>
<dbReference type="GO" id="GO:0006310">
    <property type="term" value="P:DNA recombination"/>
    <property type="evidence" value="ECO:0007669"/>
    <property type="project" value="UniProtKB-KW"/>
</dbReference>
<proteinExistence type="predicted"/>
<evidence type="ECO:0000259" key="4">
    <source>
        <dbReference type="Pfam" id="PF11967"/>
    </source>
</evidence>
<protein>
    <recommendedName>
        <fullName evidence="4">DNA replication/recombination mediator RecO N-terminal domain-containing protein</fullName>
    </recommendedName>
</protein>
<keyword evidence="1" id="KW-0227">DNA damage</keyword>
<dbReference type="InterPro" id="IPR012340">
    <property type="entry name" value="NA-bd_OB-fold"/>
</dbReference>
<dbReference type="Gene3D" id="2.40.50.140">
    <property type="entry name" value="Nucleic acid-binding proteins"/>
    <property type="match status" value="1"/>
</dbReference>
<dbReference type="PANTHER" id="PTHR33991">
    <property type="entry name" value="DNA REPAIR PROTEIN RECO"/>
    <property type="match status" value="1"/>
</dbReference>
<name>A0A1F5CAA5_9BACT</name>
<dbReference type="EMBL" id="MEYV01000018">
    <property type="protein sequence ID" value="OGD39788.1"/>
    <property type="molecule type" value="Genomic_DNA"/>
</dbReference>
<dbReference type="Pfam" id="PF11967">
    <property type="entry name" value="RecO_N"/>
    <property type="match status" value="1"/>
</dbReference>
<feature type="domain" description="DNA replication/recombination mediator RecO N-terminal" evidence="4">
    <location>
        <begin position="30"/>
        <end position="100"/>
    </location>
</feature>
<dbReference type="AlphaFoldDB" id="A0A1F5CAA5"/>
<evidence type="ECO:0000256" key="2">
    <source>
        <dbReference type="ARBA" id="ARBA00023172"/>
    </source>
</evidence>
<dbReference type="GO" id="GO:0043590">
    <property type="term" value="C:bacterial nucleoid"/>
    <property type="evidence" value="ECO:0007669"/>
    <property type="project" value="TreeGrafter"/>
</dbReference>